<protein>
    <submittedName>
        <fullName evidence="1">Uncharacterized protein</fullName>
    </submittedName>
</protein>
<evidence type="ECO:0000313" key="1">
    <source>
        <dbReference type="EMBL" id="QJW97618.1"/>
    </source>
</evidence>
<organism evidence="1 2">
    <name type="scientific">Frigoriglobus tundricola</name>
    <dbReference type="NCBI Taxonomy" id="2774151"/>
    <lineage>
        <taxon>Bacteria</taxon>
        <taxon>Pseudomonadati</taxon>
        <taxon>Planctomycetota</taxon>
        <taxon>Planctomycetia</taxon>
        <taxon>Gemmatales</taxon>
        <taxon>Gemmataceae</taxon>
        <taxon>Frigoriglobus</taxon>
    </lineage>
</organism>
<gene>
    <name evidence="1" type="ORF">FTUN_5193</name>
</gene>
<keyword evidence="2" id="KW-1185">Reference proteome</keyword>
<evidence type="ECO:0000313" key="2">
    <source>
        <dbReference type="Proteomes" id="UP000503447"/>
    </source>
</evidence>
<dbReference type="Proteomes" id="UP000503447">
    <property type="component" value="Chromosome"/>
</dbReference>
<sequence length="38" mass="4245">MAPRNAPTHAPGRETKTRPAVCCCTLEHDRRPGKPEPY</sequence>
<reference evidence="2" key="1">
    <citation type="submission" date="2020-05" db="EMBL/GenBank/DDBJ databases">
        <title>Frigoriglobus tundricola gen. nov., sp. nov., a psychrotolerant cellulolytic planctomycete of the family Gemmataceae with two divergent copies of 16S rRNA gene.</title>
        <authorList>
            <person name="Kulichevskaya I.S."/>
            <person name="Ivanova A.A."/>
            <person name="Naumoff D.G."/>
            <person name="Beletsky A.V."/>
            <person name="Rijpstra W.I.C."/>
            <person name="Sinninghe Damste J.S."/>
            <person name="Mardanov A.V."/>
            <person name="Ravin N.V."/>
            <person name="Dedysh S.N."/>
        </authorList>
    </citation>
    <scope>NUCLEOTIDE SEQUENCE [LARGE SCALE GENOMIC DNA]</scope>
    <source>
        <strain evidence="2">PL17</strain>
    </source>
</reference>
<dbReference type="AlphaFoldDB" id="A0A6M5YU81"/>
<dbReference type="EMBL" id="CP053452">
    <property type="protein sequence ID" value="QJW97618.1"/>
    <property type="molecule type" value="Genomic_DNA"/>
</dbReference>
<dbReference type="KEGG" id="ftj:FTUN_5193"/>
<accession>A0A6M5YU81</accession>
<proteinExistence type="predicted"/>
<name>A0A6M5YU81_9BACT</name>